<protein>
    <submittedName>
        <fullName evidence="9">Acyl-CoA binding domain containing 5b</fullName>
    </submittedName>
</protein>
<comment type="subcellular location">
    <subcellularLocation>
        <location evidence="1">Membrane</location>
        <topology evidence="1">Single-pass membrane protein</topology>
    </subcellularLocation>
</comment>
<evidence type="ECO:0000259" key="8">
    <source>
        <dbReference type="PROSITE" id="PS51228"/>
    </source>
</evidence>
<dbReference type="PROSITE" id="PS00880">
    <property type="entry name" value="ACB_1"/>
    <property type="match status" value="1"/>
</dbReference>
<dbReference type="PANTHER" id="PTHR23310:SF6">
    <property type="entry name" value="ACYL-COA-BINDING DOMAIN-CONTAINING PROTEIN 5"/>
    <property type="match status" value="1"/>
</dbReference>
<dbReference type="GO" id="GO:0016020">
    <property type="term" value="C:membrane"/>
    <property type="evidence" value="ECO:0007669"/>
    <property type="project" value="UniProtKB-SubCell"/>
</dbReference>
<keyword evidence="7" id="KW-0472">Membrane</keyword>
<reference evidence="9" key="2">
    <citation type="submission" date="2025-09" db="UniProtKB">
        <authorList>
            <consortium name="Ensembl"/>
        </authorList>
    </citation>
    <scope>IDENTIFICATION</scope>
</reference>
<dbReference type="Pfam" id="PF00887">
    <property type="entry name" value="ACBP"/>
    <property type="match status" value="1"/>
</dbReference>
<evidence type="ECO:0000256" key="6">
    <source>
        <dbReference type="ARBA" id="ARBA00023121"/>
    </source>
</evidence>
<dbReference type="InterPro" id="IPR000582">
    <property type="entry name" value="Acyl-CoA-binding_protein"/>
</dbReference>
<dbReference type="PRINTS" id="PR00689">
    <property type="entry name" value="ACOABINDINGP"/>
</dbReference>
<evidence type="ECO:0000313" key="9">
    <source>
        <dbReference type="Ensembl" id="ENSKMAP00000009967.1"/>
    </source>
</evidence>
<evidence type="ECO:0000256" key="1">
    <source>
        <dbReference type="ARBA" id="ARBA00004167"/>
    </source>
</evidence>
<keyword evidence="4" id="KW-1133">Transmembrane helix</keyword>
<dbReference type="Ensembl" id="ENSKMAT00000010126.1">
    <property type="protein sequence ID" value="ENSKMAP00000009967.1"/>
    <property type="gene ID" value="ENSKMAG00000007458.1"/>
</dbReference>
<keyword evidence="2" id="KW-0813">Transport</keyword>
<evidence type="ECO:0000313" key="10">
    <source>
        <dbReference type="Proteomes" id="UP000264800"/>
    </source>
</evidence>
<dbReference type="Proteomes" id="UP000264800">
    <property type="component" value="Unplaced"/>
</dbReference>
<evidence type="ECO:0000256" key="7">
    <source>
        <dbReference type="ARBA" id="ARBA00023136"/>
    </source>
</evidence>
<dbReference type="InterPro" id="IPR022408">
    <property type="entry name" value="Acyl-CoA-binding_prot_CS"/>
</dbReference>
<keyword evidence="10" id="KW-1185">Reference proteome</keyword>
<dbReference type="GO" id="GO:0000062">
    <property type="term" value="F:fatty-acyl-CoA binding"/>
    <property type="evidence" value="ECO:0007669"/>
    <property type="project" value="InterPro"/>
</dbReference>
<feature type="domain" description="ACB" evidence="8">
    <location>
        <begin position="1"/>
        <end position="95"/>
    </location>
</feature>
<proteinExistence type="predicted"/>
<keyword evidence="6" id="KW-0446">Lipid-binding</keyword>
<sequence length="114" mass="13777">MFNYIIYRISVQILLKIVKYMFSPFQPSDDMMLMFYSYYKQATVGPCNIHRPMGFWDTRGKTKWDAWSSLGTMTKEEAMRNYIEHIQLVSPFQRKPMPFFCIIKKRIICQSLYF</sequence>
<organism evidence="9 10">
    <name type="scientific">Kryptolebias marmoratus</name>
    <name type="common">Mangrove killifish</name>
    <name type="synonym">Rivulus marmoratus</name>
    <dbReference type="NCBI Taxonomy" id="37003"/>
    <lineage>
        <taxon>Eukaryota</taxon>
        <taxon>Metazoa</taxon>
        <taxon>Chordata</taxon>
        <taxon>Craniata</taxon>
        <taxon>Vertebrata</taxon>
        <taxon>Euteleostomi</taxon>
        <taxon>Actinopterygii</taxon>
        <taxon>Neopterygii</taxon>
        <taxon>Teleostei</taxon>
        <taxon>Neoteleostei</taxon>
        <taxon>Acanthomorphata</taxon>
        <taxon>Ovalentaria</taxon>
        <taxon>Atherinomorphae</taxon>
        <taxon>Cyprinodontiformes</taxon>
        <taxon>Rivulidae</taxon>
        <taxon>Kryptolebias</taxon>
    </lineage>
</organism>
<accession>A0A3Q3F965</accession>
<dbReference type="InterPro" id="IPR035984">
    <property type="entry name" value="Acyl-CoA-binding_sf"/>
</dbReference>
<dbReference type="AlphaFoldDB" id="A0A3Q3F965"/>
<evidence type="ECO:0000256" key="5">
    <source>
        <dbReference type="ARBA" id="ARBA00023054"/>
    </source>
</evidence>
<evidence type="ECO:0000256" key="4">
    <source>
        <dbReference type="ARBA" id="ARBA00022989"/>
    </source>
</evidence>
<dbReference type="GO" id="GO:0005777">
    <property type="term" value="C:peroxisome"/>
    <property type="evidence" value="ECO:0007669"/>
    <property type="project" value="TreeGrafter"/>
</dbReference>
<dbReference type="GeneTree" id="ENSGT00940000156350"/>
<keyword evidence="3" id="KW-0812">Transmembrane</keyword>
<reference evidence="9" key="1">
    <citation type="submission" date="2025-08" db="UniProtKB">
        <authorList>
            <consortium name="Ensembl"/>
        </authorList>
    </citation>
    <scope>IDENTIFICATION</scope>
</reference>
<dbReference type="InterPro" id="IPR014352">
    <property type="entry name" value="FERM/acyl-CoA-bd_prot_sf"/>
</dbReference>
<dbReference type="GO" id="GO:0006631">
    <property type="term" value="P:fatty acid metabolic process"/>
    <property type="evidence" value="ECO:0007669"/>
    <property type="project" value="TreeGrafter"/>
</dbReference>
<evidence type="ECO:0000256" key="3">
    <source>
        <dbReference type="ARBA" id="ARBA00022692"/>
    </source>
</evidence>
<dbReference type="PROSITE" id="PS51228">
    <property type="entry name" value="ACB_2"/>
    <property type="match status" value="1"/>
</dbReference>
<name>A0A3Q3F965_KRYMA</name>
<keyword evidence="5" id="KW-0175">Coiled coil</keyword>
<evidence type="ECO:0000256" key="2">
    <source>
        <dbReference type="ARBA" id="ARBA00022448"/>
    </source>
</evidence>
<dbReference type="Gene3D" id="1.20.80.10">
    <property type="match status" value="1"/>
</dbReference>
<dbReference type="PANTHER" id="PTHR23310">
    <property type="entry name" value="ACYL-COA-BINDING PROTEIN, ACBP"/>
    <property type="match status" value="1"/>
</dbReference>
<dbReference type="SUPFAM" id="SSF47027">
    <property type="entry name" value="Acyl-CoA binding protein"/>
    <property type="match status" value="1"/>
</dbReference>